<dbReference type="NCBIfam" id="TIGR00567">
    <property type="entry name" value="3mg"/>
    <property type="match status" value="1"/>
</dbReference>
<accession>A0AA41X9W0</accession>
<gene>
    <name evidence="7" type="ORF">N1028_00005</name>
</gene>
<dbReference type="Gene3D" id="3.10.300.10">
    <property type="entry name" value="Methylpurine-DNA glycosylase (MPG)"/>
    <property type="match status" value="1"/>
</dbReference>
<keyword evidence="3 5" id="KW-0378">Hydrolase</keyword>
<dbReference type="EMBL" id="JANLCK010000001">
    <property type="protein sequence ID" value="MCS5724272.1"/>
    <property type="molecule type" value="Genomic_DNA"/>
</dbReference>
<evidence type="ECO:0000256" key="3">
    <source>
        <dbReference type="ARBA" id="ARBA00022801"/>
    </source>
</evidence>
<protein>
    <recommendedName>
        <fullName evidence="5">Putative 3-methyladenine DNA glycosylase</fullName>
        <ecNumber evidence="5">3.2.2.-</ecNumber>
    </recommendedName>
</protein>
<evidence type="ECO:0000256" key="4">
    <source>
        <dbReference type="ARBA" id="ARBA00023204"/>
    </source>
</evidence>
<dbReference type="NCBIfam" id="NF002003">
    <property type="entry name" value="PRK00802.1-3"/>
    <property type="match status" value="1"/>
</dbReference>
<dbReference type="Pfam" id="PF02245">
    <property type="entry name" value="Pur_DNA_glyco"/>
    <property type="match status" value="1"/>
</dbReference>
<evidence type="ECO:0000256" key="5">
    <source>
        <dbReference type="HAMAP-Rule" id="MF_00527"/>
    </source>
</evidence>
<dbReference type="PANTHER" id="PTHR10429:SF0">
    <property type="entry name" value="DNA-3-METHYLADENINE GLYCOSYLASE"/>
    <property type="match status" value="1"/>
</dbReference>
<comment type="caution">
    <text evidence="7">The sequence shown here is derived from an EMBL/GenBank/DDBJ whole genome shotgun (WGS) entry which is preliminary data.</text>
</comment>
<dbReference type="Proteomes" id="UP001165587">
    <property type="component" value="Unassembled WGS sequence"/>
</dbReference>
<evidence type="ECO:0000256" key="2">
    <source>
        <dbReference type="ARBA" id="ARBA00022763"/>
    </source>
</evidence>
<dbReference type="InterPro" id="IPR011034">
    <property type="entry name" value="Formyl_transferase-like_C_sf"/>
</dbReference>
<evidence type="ECO:0000256" key="1">
    <source>
        <dbReference type="ARBA" id="ARBA00009232"/>
    </source>
</evidence>
<proteinExistence type="inferred from homology"/>
<dbReference type="GO" id="GO:0003677">
    <property type="term" value="F:DNA binding"/>
    <property type="evidence" value="ECO:0007669"/>
    <property type="project" value="InterPro"/>
</dbReference>
<dbReference type="RefSeq" id="WP_259524696.1">
    <property type="nucleotide sequence ID" value="NZ_JANLCK010000001.1"/>
</dbReference>
<evidence type="ECO:0000313" key="7">
    <source>
        <dbReference type="EMBL" id="MCS5724272.1"/>
    </source>
</evidence>
<dbReference type="PANTHER" id="PTHR10429">
    <property type="entry name" value="DNA-3-METHYLADENINE GLYCOSYLASE"/>
    <property type="match status" value="1"/>
</dbReference>
<evidence type="ECO:0000256" key="6">
    <source>
        <dbReference type="SAM" id="MobiDB-lite"/>
    </source>
</evidence>
<feature type="region of interest" description="Disordered" evidence="6">
    <location>
        <begin position="189"/>
        <end position="211"/>
    </location>
</feature>
<name>A0AA41X9W0_9MICO</name>
<dbReference type="InterPro" id="IPR036995">
    <property type="entry name" value="MPG_sf"/>
</dbReference>
<keyword evidence="4 5" id="KW-0234">DNA repair</keyword>
<evidence type="ECO:0000313" key="8">
    <source>
        <dbReference type="Proteomes" id="UP001165587"/>
    </source>
</evidence>
<organism evidence="7 8">
    <name type="scientific">Herbiconiux oxytropis</name>
    <dbReference type="NCBI Taxonomy" id="2970915"/>
    <lineage>
        <taxon>Bacteria</taxon>
        <taxon>Bacillati</taxon>
        <taxon>Actinomycetota</taxon>
        <taxon>Actinomycetes</taxon>
        <taxon>Micrococcales</taxon>
        <taxon>Microbacteriaceae</taxon>
        <taxon>Herbiconiux</taxon>
    </lineage>
</organism>
<comment type="similarity">
    <text evidence="1 5">Belongs to the DNA glycosylase MPG family.</text>
</comment>
<dbReference type="GO" id="GO:0003905">
    <property type="term" value="F:alkylbase DNA N-glycosylase activity"/>
    <property type="evidence" value="ECO:0007669"/>
    <property type="project" value="InterPro"/>
</dbReference>
<dbReference type="SUPFAM" id="SSF50486">
    <property type="entry name" value="FMT C-terminal domain-like"/>
    <property type="match status" value="1"/>
</dbReference>
<dbReference type="HAMAP" id="MF_00527">
    <property type="entry name" value="3MGH"/>
    <property type="match status" value="1"/>
</dbReference>
<dbReference type="GO" id="GO:0006284">
    <property type="term" value="P:base-excision repair"/>
    <property type="evidence" value="ECO:0007669"/>
    <property type="project" value="InterPro"/>
</dbReference>
<dbReference type="CDD" id="cd00540">
    <property type="entry name" value="AAG"/>
    <property type="match status" value="1"/>
</dbReference>
<sequence>MIDFSADALEVAPFLLGAVLSHDSPEGVVAVRITEVEAYLGEGVDPGSHAFRGRSKRTASMFGEPGRLYSYFTYGMHVCANVVCSPQGEASAVLLRGGEIVIGTDLARVRRPTARSDHTLARGPANLVRALGIALGEDGSRLDVAPFGLVPPASVATEVAVSLRTGVSGAGGVEPFAWRFFLPGEPTVSPYKRHPKAGSADFRGDTPGMQA</sequence>
<keyword evidence="8" id="KW-1185">Reference proteome</keyword>
<reference evidence="7" key="1">
    <citation type="submission" date="2022-08" db="EMBL/GenBank/DDBJ databases">
        <authorList>
            <person name="Deng Y."/>
            <person name="Han X.-F."/>
            <person name="Zhang Y.-Q."/>
        </authorList>
    </citation>
    <scope>NUCLEOTIDE SEQUENCE</scope>
    <source>
        <strain evidence="7">CPCC 203407</strain>
    </source>
</reference>
<dbReference type="InterPro" id="IPR003180">
    <property type="entry name" value="MPG"/>
</dbReference>
<keyword evidence="7" id="KW-0326">Glycosidase</keyword>
<dbReference type="AlphaFoldDB" id="A0AA41X9W0"/>
<keyword evidence="2 5" id="KW-0227">DNA damage</keyword>
<dbReference type="EC" id="3.2.2.-" evidence="5"/>